<dbReference type="Pfam" id="PF00989">
    <property type="entry name" value="PAS"/>
    <property type="match status" value="1"/>
</dbReference>
<dbReference type="CDD" id="cd00130">
    <property type="entry name" value="PAS"/>
    <property type="match status" value="1"/>
</dbReference>
<dbReference type="PROSITE" id="PS50883">
    <property type="entry name" value="EAL"/>
    <property type="match status" value="1"/>
</dbReference>
<dbReference type="InterPro" id="IPR029787">
    <property type="entry name" value="Nucleotide_cyclase"/>
</dbReference>
<dbReference type="SUPFAM" id="SSF55785">
    <property type="entry name" value="PYP-like sensor domain (PAS domain)"/>
    <property type="match status" value="1"/>
</dbReference>
<evidence type="ECO:0000259" key="3">
    <source>
        <dbReference type="PROSITE" id="PS50887"/>
    </source>
</evidence>
<accession>A0ABU1RS76</accession>
<keyword evidence="5" id="KW-1185">Reference proteome</keyword>
<proteinExistence type="predicted"/>
<dbReference type="RefSeq" id="WP_310091651.1">
    <property type="nucleotide sequence ID" value="NZ_JAVDTT010000002.1"/>
</dbReference>
<dbReference type="EMBL" id="JAVDTT010000002">
    <property type="protein sequence ID" value="MDR6841155.1"/>
    <property type="molecule type" value="Genomic_DNA"/>
</dbReference>
<dbReference type="InterPro" id="IPR035965">
    <property type="entry name" value="PAS-like_dom_sf"/>
</dbReference>
<dbReference type="Proteomes" id="UP001254759">
    <property type="component" value="Unassembled WGS sequence"/>
</dbReference>
<evidence type="ECO:0000313" key="5">
    <source>
        <dbReference type="Proteomes" id="UP001254759"/>
    </source>
</evidence>
<name>A0ABU1RS76_9GAMM</name>
<dbReference type="SUPFAM" id="SSF55073">
    <property type="entry name" value="Nucleotide cyclase"/>
    <property type="match status" value="1"/>
</dbReference>
<feature type="domain" description="PAS" evidence="1">
    <location>
        <begin position="15"/>
        <end position="86"/>
    </location>
</feature>
<dbReference type="Pfam" id="PF00563">
    <property type="entry name" value="EAL"/>
    <property type="match status" value="1"/>
</dbReference>
<dbReference type="NCBIfam" id="TIGR00254">
    <property type="entry name" value="GGDEF"/>
    <property type="match status" value="1"/>
</dbReference>
<evidence type="ECO:0000313" key="4">
    <source>
        <dbReference type="EMBL" id="MDR6841155.1"/>
    </source>
</evidence>
<dbReference type="InterPro" id="IPR043128">
    <property type="entry name" value="Rev_trsase/Diguanyl_cyclase"/>
</dbReference>
<evidence type="ECO:0000259" key="1">
    <source>
        <dbReference type="PROSITE" id="PS50112"/>
    </source>
</evidence>
<dbReference type="Gene3D" id="3.30.70.270">
    <property type="match status" value="1"/>
</dbReference>
<dbReference type="InterPro" id="IPR052155">
    <property type="entry name" value="Biofilm_reg_signaling"/>
</dbReference>
<comment type="caution">
    <text evidence="4">The sequence shown here is derived from an EMBL/GenBank/DDBJ whole genome shotgun (WGS) entry which is preliminary data.</text>
</comment>
<dbReference type="CDD" id="cd01948">
    <property type="entry name" value="EAL"/>
    <property type="match status" value="1"/>
</dbReference>
<dbReference type="SMART" id="SM00091">
    <property type="entry name" value="PAS"/>
    <property type="match status" value="1"/>
</dbReference>
<protein>
    <submittedName>
        <fullName evidence="4">PAS domain S-box-containing protein/diguanylate cyclase (GGDEF)-like protein</fullName>
    </submittedName>
</protein>
<organism evidence="4 5">
    <name type="scientific">Pseudoxanthomonas sacheonensis</name>
    <dbReference type="NCBI Taxonomy" id="443615"/>
    <lineage>
        <taxon>Bacteria</taxon>
        <taxon>Pseudomonadati</taxon>
        <taxon>Pseudomonadota</taxon>
        <taxon>Gammaproteobacteria</taxon>
        <taxon>Lysobacterales</taxon>
        <taxon>Lysobacteraceae</taxon>
        <taxon>Pseudoxanthomonas</taxon>
    </lineage>
</organism>
<dbReference type="PANTHER" id="PTHR44757">
    <property type="entry name" value="DIGUANYLATE CYCLASE DGCP"/>
    <property type="match status" value="1"/>
</dbReference>
<dbReference type="InterPro" id="IPR001633">
    <property type="entry name" value="EAL_dom"/>
</dbReference>
<feature type="domain" description="GGDEF" evidence="3">
    <location>
        <begin position="172"/>
        <end position="304"/>
    </location>
</feature>
<dbReference type="CDD" id="cd01949">
    <property type="entry name" value="GGDEF"/>
    <property type="match status" value="1"/>
</dbReference>
<dbReference type="SUPFAM" id="SSF141868">
    <property type="entry name" value="EAL domain-like"/>
    <property type="match status" value="1"/>
</dbReference>
<dbReference type="InterPro" id="IPR000160">
    <property type="entry name" value="GGDEF_dom"/>
</dbReference>
<dbReference type="PROSITE" id="PS50112">
    <property type="entry name" value="PAS"/>
    <property type="match status" value="1"/>
</dbReference>
<dbReference type="SMART" id="SM00052">
    <property type="entry name" value="EAL"/>
    <property type="match status" value="1"/>
</dbReference>
<evidence type="ECO:0000259" key="2">
    <source>
        <dbReference type="PROSITE" id="PS50883"/>
    </source>
</evidence>
<dbReference type="Pfam" id="PF00990">
    <property type="entry name" value="GGDEF"/>
    <property type="match status" value="1"/>
</dbReference>
<dbReference type="PROSITE" id="PS50887">
    <property type="entry name" value="GGDEF"/>
    <property type="match status" value="1"/>
</dbReference>
<feature type="domain" description="EAL" evidence="2">
    <location>
        <begin position="313"/>
        <end position="567"/>
    </location>
</feature>
<dbReference type="PANTHER" id="PTHR44757:SF2">
    <property type="entry name" value="BIOFILM ARCHITECTURE MAINTENANCE PROTEIN MBAA"/>
    <property type="match status" value="1"/>
</dbReference>
<dbReference type="InterPro" id="IPR013767">
    <property type="entry name" value="PAS_fold"/>
</dbReference>
<sequence>MHIATIHSEAAHAVSEARYRAIVQSALDAIIVIDGLGHIREFNPAAEHMFHWAREQVVGLDIADVVIPPDLREGHRQGLMRHITTGVTTLLDRRLELVAIRAGGERFPIELTVTRSDIEASPCFTAFIRDLSEQQRLTAAVADHARRDIVTGLDRYVVLEPRLIGMLAGGNTFVAVMLIDLDRFFGINESIGHALGDEVLRTVGVRLQTLSSEQVAVCHFASDEFVVIQQGGDATSAMLLAESIRTLLSIPFGTDDYRVLLTATIGMSCAPAHGNVALDLLRRAQAAAERGKGLGRDCVCPFLTADMHDIEERLTKGAQLRGAVQAGELALHFQPKFATSDLRLTGFEALLRWHSASLGEVSPARFIPIAEALGLMSEIGNWVVREACRQARVWLDAGHRGFTIAVNVSPQQLRRPGLARAMGDALREFGVPGEMIEIELTESSVMESLTRVQEELAMLKSLGTTLTLDDFGTGYSSLAYLKQLDLDKLKIDQTFVHGLPQSVLDASISRAIVGIGHELGLRVVAEGVETTAQAEFLNTIGCDELQGYLLGEPASAGLVEMHFDAIDPERLARLLRAAAPA</sequence>
<reference evidence="4 5" key="1">
    <citation type="submission" date="2023-07" db="EMBL/GenBank/DDBJ databases">
        <title>Sorghum-associated microbial communities from plants grown in Nebraska, USA.</title>
        <authorList>
            <person name="Schachtman D."/>
        </authorList>
    </citation>
    <scope>NUCLEOTIDE SEQUENCE [LARGE SCALE GENOMIC DNA]</scope>
    <source>
        <strain evidence="4 5">BE107</strain>
    </source>
</reference>
<dbReference type="InterPro" id="IPR000014">
    <property type="entry name" value="PAS"/>
</dbReference>
<gene>
    <name evidence="4" type="ORF">J2W94_001440</name>
</gene>
<dbReference type="NCBIfam" id="TIGR00229">
    <property type="entry name" value="sensory_box"/>
    <property type="match status" value="1"/>
</dbReference>
<dbReference type="Gene3D" id="3.20.20.450">
    <property type="entry name" value="EAL domain"/>
    <property type="match status" value="1"/>
</dbReference>
<dbReference type="SMART" id="SM00267">
    <property type="entry name" value="GGDEF"/>
    <property type="match status" value="1"/>
</dbReference>
<dbReference type="InterPro" id="IPR035919">
    <property type="entry name" value="EAL_sf"/>
</dbReference>
<dbReference type="Gene3D" id="3.30.450.20">
    <property type="entry name" value="PAS domain"/>
    <property type="match status" value="1"/>
</dbReference>